<proteinExistence type="predicted"/>
<name>A0A8J7RU88_9BACT</name>
<dbReference type="Proteomes" id="UP000673975">
    <property type="component" value="Unassembled WGS sequence"/>
</dbReference>
<dbReference type="InterPro" id="IPR011871">
    <property type="entry name" value="Fib_succ_major"/>
</dbReference>
<comment type="caution">
    <text evidence="5">The sequence shown here is derived from an EMBL/GenBank/DDBJ whole genome shotgun (WGS) entry which is preliminary data.</text>
</comment>
<organism evidence="5 6">
    <name type="scientific">Natronogracilivirga saccharolytica</name>
    <dbReference type="NCBI Taxonomy" id="2812953"/>
    <lineage>
        <taxon>Bacteria</taxon>
        <taxon>Pseudomonadati</taxon>
        <taxon>Balneolota</taxon>
        <taxon>Balneolia</taxon>
        <taxon>Balneolales</taxon>
        <taxon>Cyclonatronaceae</taxon>
        <taxon>Natronogracilivirga</taxon>
    </lineage>
</organism>
<dbReference type="Gene3D" id="1.25.40.10">
    <property type="entry name" value="Tetratricopeptide repeat domain"/>
    <property type="match status" value="2"/>
</dbReference>
<dbReference type="InterPro" id="IPR019734">
    <property type="entry name" value="TPR_rpt"/>
</dbReference>
<dbReference type="NCBIfam" id="TIGR02145">
    <property type="entry name" value="Fib_succ_major"/>
    <property type="match status" value="1"/>
</dbReference>
<dbReference type="GO" id="GO:0046813">
    <property type="term" value="P:receptor-mediated virion attachment to host cell"/>
    <property type="evidence" value="ECO:0007669"/>
    <property type="project" value="TreeGrafter"/>
</dbReference>
<sequence length="510" mass="58884">MKTKIRFKHSDFYEYLSSLNSSWSRLTRIIVLLLFVHTFSCESAVFDSDQTVTDIDGNVYETVRIGSQKWMAENLRVTRFQDGTPIANVTNSFEWNNTNSPAWVYYENNSDYDTKYGKLYNWYTVSDDRGICPEGWYVPDKASWNLLDSYLGDNQGSKLKTAGTEYWGAENTRATNETGFSAFPGGLISSEGEFDSEGSWGYWWSSSSLSQSNAHSYVLATIWETSLPQWGSANKNNGFSIRCIKDSDPTAQYYFESAQIKIREKDYNNAIQDLNKAVALDSNDTAFYFARGEAKYALSDFQGVIEDMNKIIELDPNESDAYGYRAFAFWELGEQEKALNELKDFVKYSENVDKYQGHRTMAELLFELDKHEKALVEMNKSIELAYKYVEDENKISELYEYRGNIKAFMEDGKGMLNDWNRSLELNPDNSMLYIMRGHFFQELQDHESAVSDFLSAINLKPFRQEIVMAYLRIGISYYHLNNLQLACFYWDTATQLGNEVAHDLMAQYCN</sequence>
<dbReference type="SUPFAM" id="SSF81901">
    <property type="entry name" value="HCP-like"/>
    <property type="match status" value="1"/>
</dbReference>
<feature type="repeat" description="TPR" evidence="3">
    <location>
        <begin position="251"/>
        <end position="284"/>
    </location>
</feature>
<dbReference type="Pfam" id="PF13181">
    <property type="entry name" value="TPR_8"/>
    <property type="match status" value="2"/>
</dbReference>
<evidence type="ECO:0000259" key="4">
    <source>
        <dbReference type="Pfam" id="PF09603"/>
    </source>
</evidence>
<evidence type="ECO:0000313" key="5">
    <source>
        <dbReference type="EMBL" id="MBP3194009.1"/>
    </source>
</evidence>
<feature type="domain" description="Fibrobacter succinogenes major paralogous" evidence="4">
    <location>
        <begin position="63"/>
        <end position="245"/>
    </location>
</feature>
<accession>A0A8J7RU88</accession>
<keyword evidence="6" id="KW-1185">Reference proteome</keyword>
<protein>
    <recommendedName>
        <fullName evidence="4">Fibrobacter succinogenes major paralogous domain-containing protein</fullName>
    </recommendedName>
</protein>
<reference evidence="5" key="1">
    <citation type="submission" date="2021-02" db="EMBL/GenBank/DDBJ databases">
        <title>Natronogracilivirga saccharolytica gen. nov. sp. nov. a new anaerobic, haloalkiliphilic carbohydrate-fermenting bacterium from soda lake and proposing of Cyclonatronumiaceae fam. nov. in the phylum Balneolaeota.</title>
        <authorList>
            <person name="Zhilina T.N."/>
            <person name="Sorokin D.Y."/>
            <person name="Zavarzina D.G."/>
            <person name="Toshchakov S.V."/>
            <person name="Kublanov I.V."/>
        </authorList>
    </citation>
    <scope>NUCLEOTIDE SEQUENCE</scope>
    <source>
        <strain evidence="5">Z-1702</strain>
    </source>
</reference>
<dbReference type="EMBL" id="JAFIDN010000024">
    <property type="protein sequence ID" value="MBP3194009.1"/>
    <property type="molecule type" value="Genomic_DNA"/>
</dbReference>
<dbReference type="RefSeq" id="WP_210513468.1">
    <property type="nucleotide sequence ID" value="NZ_JAFIDN010000024.1"/>
</dbReference>
<evidence type="ECO:0000313" key="6">
    <source>
        <dbReference type="Proteomes" id="UP000673975"/>
    </source>
</evidence>
<gene>
    <name evidence="5" type="ORF">NATSA_15150</name>
</gene>
<keyword evidence="2 3" id="KW-0802">TPR repeat</keyword>
<evidence type="ECO:0000256" key="1">
    <source>
        <dbReference type="ARBA" id="ARBA00022737"/>
    </source>
</evidence>
<dbReference type="SMART" id="SM00028">
    <property type="entry name" value="TPR"/>
    <property type="match status" value="7"/>
</dbReference>
<keyword evidence="1" id="KW-0677">Repeat</keyword>
<dbReference type="GO" id="GO:0009279">
    <property type="term" value="C:cell outer membrane"/>
    <property type="evidence" value="ECO:0007669"/>
    <property type="project" value="TreeGrafter"/>
</dbReference>
<dbReference type="Pfam" id="PF09603">
    <property type="entry name" value="Fib_succ_major"/>
    <property type="match status" value="1"/>
</dbReference>
<dbReference type="PANTHER" id="PTHR44858:SF1">
    <property type="entry name" value="UDP-N-ACETYLGLUCOSAMINE--PEPTIDE N-ACETYLGLUCOSAMINYLTRANSFERASE SPINDLY-RELATED"/>
    <property type="match status" value="1"/>
</dbReference>
<dbReference type="InterPro" id="IPR050498">
    <property type="entry name" value="Ycf3"/>
</dbReference>
<dbReference type="PANTHER" id="PTHR44858">
    <property type="entry name" value="TETRATRICOPEPTIDE REPEAT PROTEIN 6"/>
    <property type="match status" value="1"/>
</dbReference>
<dbReference type="AlphaFoldDB" id="A0A8J7RU88"/>
<dbReference type="InterPro" id="IPR011990">
    <property type="entry name" value="TPR-like_helical_dom_sf"/>
</dbReference>
<evidence type="ECO:0000256" key="2">
    <source>
        <dbReference type="ARBA" id="ARBA00022803"/>
    </source>
</evidence>
<feature type="repeat" description="TPR" evidence="3">
    <location>
        <begin position="430"/>
        <end position="463"/>
    </location>
</feature>
<feature type="repeat" description="TPR" evidence="3">
    <location>
        <begin position="285"/>
        <end position="318"/>
    </location>
</feature>
<dbReference type="PROSITE" id="PS50005">
    <property type="entry name" value="TPR"/>
    <property type="match status" value="3"/>
</dbReference>
<evidence type="ECO:0000256" key="3">
    <source>
        <dbReference type="PROSITE-ProRule" id="PRU00339"/>
    </source>
</evidence>